<gene>
    <name evidence="2" type="ORF">N4R40_07480</name>
</gene>
<dbReference type="PANTHER" id="PTHR18964">
    <property type="entry name" value="ROK (REPRESSOR, ORF, KINASE) FAMILY"/>
    <property type="match status" value="1"/>
</dbReference>
<dbReference type="InterPro" id="IPR000600">
    <property type="entry name" value="ROK"/>
</dbReference>
<dbReference type="Gene3D" id="3.30.420.40">
    <property type="match status" value="2"/>
</dbReference>
<dbReference type="PANTHER" id="PTHR18964:SF149">
    <property type="entry name" value="BIFUNCTIONAL UDP-N-ACETYLGLUCOSAMINE 2-EPIMERASE_N-ACETYLMANNOSAMINE KINASE"/>
    <property type="match status" value="1"/>
</dbReference>
<proteinExistence type="inferred from homology"/>
<evidence type="ECO:0000313" key="2">
    <source>
        <dbReference type="EMBL" id="MCT9002201.1"/>
    </source>
</evidence>
<organism evidence="2 3">
    <name type="scientific">Microbacterium memoriense</name>
    <dbReference type="NCBI Taxonomy" id="2978350"/>
    <lineage>
        <taxon>Bacteria</taxon>
        <taxon>Bacillati</taxon>
        <taxon>Actinomycetota</taxon>
        <taxon>Actinomycetes</taxon>
        <taxon>Micrococcales</taxon>
        <taxon>Microbacteriaceae</taxon>
        <taxon>Microbacterium</taxon>
    </lineage>
</organism>
<reference evidence="2 3" key="1">
    <citation type="journal article" date="2024" name="Int. J. Syst. Evol. Microbiol.">
        <title>Microbacterium memoriense sp. nov., a member of the Actinomycetota from marine beach sediment of the north coast of Portugal.</title>
        <authorList>
            <person name="Santos J.D.N.D."/>
            <person name="Klimek D."/>
            <person name="Calusinska M."/>
            <person name="Lobo-da-Cunha A."/>
            <person name="Catita J."/>
            <person name="Goncalves H."/>
            <person name="Gonzalez I."/>
            <person name="Lage O.M."/>
        </authorList>
    </citation>
    <scope>NUCLEOTIDE SEQUENCE [LARGE SCALE GENOMIC DNA]</scope>
    <source>
        <strain evidence="2 3">PMIC_1C1B</strain>
    </source>
</reference>
<name>A0ABT2PCG7_9MICO</name>
<keyword evidence="3" id="KW-1185">Reference proteome</keyword>
<comment type="caution">
    <text evidence="2">The sequence shown here is derived from an EMBL/GenBank/DDBJ whole genome shotgun (WGS) entry which is preliminary data.</text>
</comment>
<comment type="similarity">
    <text evidence="1">Belongs to the ROK (NagC/XylR) family.</text>
</comment>
<dbReference type="EMBL" id="JAODOR010000009">
    <property type="protein sequence ID" value="MCT9002201.1"/>
    <property type="molecule type" value="Genomic_DNA"/>
</dbReference>
<accession>A0ABT2PCG7</accession>
<protein>
    <submittedName>
        <fullName evidence="2">ROK family protein</fullName>
    </submittedName>
</protein>
<dbReference type="Proteomes" id="UP001300496">
    <property type="component" value="Unassembled WGS sequence"/>
</dbReference>
<dbReference type="InterPro" id="IPR043129">
    <property type="entry name" value="ATPase_NBD"/>
</dbReference>
<dbReference type="RefSeq" id="WP_261606743.1">
    <property type="nucleotide sequence ID" value="NZ_JAODOR010000009.1"/>
</dbReference>
<evidence type="ECO:0000256" key="1">
    <source>
        <dbReference type="ARBA" id="ARBA00006479"/>
    </source>
</evidence>
<dbReference type="SUPFAM" id="SSF53067">
    <property type="entry name" value="Actin-like ATPase domain"/>
    <property type="match status" value="1"/>
</dbReference>
<evidence type="ECO:0000313" key="3">
    <source>
        <dbReference type="Proteomes" id="UP001300496"/>
    </source>
</evidence>
<dbReference type="Pfam" id="PF00480">
    <property type="entry name" value="ROK"/>
    <property type="match status" value="1"/>
</dbReference>
<sequence>MDASTHHFLGLKIRENEIIAAVTNMRGDIVADSIAPLDERTPEAVVGLVRAQHLAASAERVITGVGIGIGGAVHERRAVISAGFLDWSDVPLADLIEAATGAPTLVENDVVALCEYEDWFGAASKDDRFAVITLGIGTGFGLVVNGQPIVSEDYGIGLVGHWPMDPSGPFCQQGHRGCAAALLNSDAIARYATEALGADTSFDDAVELAAQHHPAALRIVQDAARGLGVLIAAVCNLTLPQRIIIAGEGVRLAEVGWQTLLQSVRDHRAPQAHTPPIDLSSGDNLEWARGAAVLAIQAFALGRFAPV</sequence>